<feature type="region of interest" description="Disordered" evidence="6">
    <location>
        <begin position="1"/>
        <end position="28"/>
    </location>
</feature>
<accession>A0A835ZEZ5</accession>
<dbReference type="AlphaFoldDB" id="A0A835ZEZ5"/>
<reference evidence="7" key="1">
    <citation type="submission" date="2021-02" db="EMBL/GenBank/DDBJ databases">
        <title>First Annotated Genome of the Yellow-green Alga Tribonema minus.</title>
        <authorList>
            <person name="Mahan K.M."/>
        </authorList>
    </citation>
    <scope>NUCLEOTIDE SEQUENCE</scope>
    <source>
        <strain evidence="7">UTEX B ZZ1240</strain>
    </source>
</reference>
<keyword evidence="7" id="KW-0675">Receptor</keyword>
<dbReference type="Proteomes" id="UP000664859">
    <property type="component" value="Unassembled WGS sequence"/>
</dbReference>
<evidence type="ECO:0000256" key="4">
    <source>
        <dbReference type="ARBA" id="ARBA00023136"/>
    </source>
</evidence>
<comment type="caution">
    <text evidence="7">The sequence shown here is derived from an EMBL/GenBank/DDBJ whole genome shotgun (WGS) entry which is preliminary data.</text>
</comment>
<dbReference type="PANTHER" id="PTHR23291">
    <property type="entry name" value="BAX INHIBITOR-RELATED"/>
    <property type="match status" value="1"/>
</dbReference>
<feature type="transmembrane region" description="Helical" evidence="5">
    <location>
        <begin position="155"/>
        <end position="179"/>
    </location>
</feature>
<dbReference type="GO" id="GO:0016020">
    <property type="term" value="C:membrane"/>
    <property type="evidence" value="ECO:0007669"/>
    <property type="project" value="UniProtKB-SubCell"/>
</dbReference>
<comment type="similarity">
    <text evidence="5">Belongs to the BI1 family.</text>
</comment>
<evidence type="ECO:0000313" key="8">
    <source>
        <dbReference type="Proteomes" id="UP000664859"/>
    </source>
</evidence>
<keyword evidence="3 5" id="KW-1133">Transmembrane helix</keyword>
<evidence type="ECO:0000256" key="5">
    <source>
        <dbReference type="RuleBase" id="RU004379"/>
    </source>
</evidence>
<dbReference type="PANTHER" id="PTHR23291:SF50">
    <property type="entry name" value="PROTEIN LIFEGUARD 4"/>
    <property type="match status" value="1"/>
</dbReference>
<keyword evidence="4 5" id="KW-0472">Membrane</keyword>
<sequence length="295" mass="32113">MPVLRPEDLGPDGNPIRADNGKPAVANPGAPDAYAYGYPQQLEAPYKEYANQAYAGTYTQGDIESGTVPPQNTAAAAGLDPAIARKIRHGFLRKVYCILMLQLALTCGVCAVFMFVDPVRNYMLDNWWPFWVAFIVGLVLLCGMFAKRKSHPANLVLLTAFTLTQSVIVGTTCAAFASYDAGQSVVTALFITMAVFGALTLFTLQTKIDFSFMGAGLGCALLMLLLWGLIAAIFGLKGGFVYALIGSIIFSLYILYHTSVIMHKLPPDEYILAVIMLYLDFLNLFQFILMAGSSR</sequence>
<proteinExistence type="inferred from homology"/>
<feature type="transmembrane region" description="Helical" evidence="5">
    <location>
        <begin position="128"/>
        <end position="146"/>
    </location>
</feature>
<dbReference type="Pfam" id="PF01027">
    <property type="entry name" value="Bax1-I"/>
    <property type="match status" value="1"/>
</dbReference>
<dbReference type="EMBL" id="JAFCMP010000024">
    <property type="protein sequence ID" value="KAG5191069.1"/>
    <property type="molecule type" value="Genomic_DNA"/>
</dbReference>
<evidence type="ECO:0000313" key="7">
    <source>
        <dbReference type="EMBL" id="KAG5191069.1"/>
    </source>
</evidence>
<dbReference type="InterPro" id="IPR006214">
    <property type="entry name" value="Bax_inhibitor_1-related"/>
</dbReference>
<evidence type="ECO:0000256" key="2">
    <source>
        <dbReference type="ARBA" id="ARBA00022692"/>
    </source>
</evidence>
<feature type="transmembrane region" description="Helical" evidence="5">
    <location>
        <begin position="95"/>
        <end position="116"/>
    </location>
</feature>
<evidence type="ECO:0000256" key="1">
    <source>
        <dbReference type="ARBA" id="ARBA00004141"/>
    </source>
</evidence>
<name>A0A835ZEZ5_9STRA</name>
<feature type="transmembrane region" description="Helical" evidence="5">
    <location>
        <begin position="185"/>
        <end position="204"/>
    </location>
</feature>
<protein>
    <submittedName>
        <fullName evidence="7">Glutamate [NMDA] receptor-associated protein 1-like protein</fullName>
    </submittedName>
</protein>
<gene>
    <name evidence="7" type="ORF">JKP88DRAFT_347495</name>
</gene>
<comment type="subcellular location">
    <subcellularLocation>
        <location evidence="1">Membrane</location>
        <topology evidence="1">Multi-pass membrane protein</topology>
    </subcellularLocation>
</comment>
<keyword evidence="2 5" id="KW-0812">Transmembrane</keyword>
<keyword evidence="8" id="KW-1185">Reference proteome</keyword>
<dbReference type="OrthoDB" id="7933078at2759"/>
<evidence type="ECO:0000256" key="3">
    <source>
        <dbReference type="ARBA" id="ARBA00022989"/>
    </source>
</evidence>
<feature type="transmembrane region" description="Helical" evidence="5">
    <location>
        <begin position="240"/>
        <end position="258"/>
    </location>
</feature>
<organism evidence="7 8">
    <name type="scientific">Tribonema minus</name>
    <dbReference type="NCBI Taxonomy" id="303371"/>
    <lineage>
        <taxon>Eukaryota</taxon>
        <taxon>Sar</taxon>
        <taxon>Stramenopiles</taxon>
        <taxon>Ochrophyta</taxon>
        <taxon>PX clade</taxon>
        <taxon>Xanthophyceae</taxon>
        <taxon>Tribonematales</taxon>
        <taxon>Tribonemataceae</taxon>
        <taxon>Tribonema</taxon>
    </lineage>
</organism>
<evidence type="ECO:0000256" key="6">
    <source>
        <dbReference type="SAM" id="MobiDB-lite"/>
    </source>
</evidence>
<feature type="transmembrane region" description="Helical" evidence="5">
    <location>
        <begin position="211"/>
        <end position="234"/>
    </location>
</feature>
<feature type="transmembrane region" description="Helical" evidence="5">
    <location>
        <begin position="270"/>
        <end position="292"/>
    </location>
</feature>